<evidence type="ECO:0000313" key="1">
    <source>
        <dbReference type="EMBL" id="PNU00778.1"/>
    </source>
</evidence>
<dbReference type="EMBL" id="NIOJ01000007">
    <property type="protein sequence ID" value="PNU00778.1"/>
    <property type="molecule type" value="Genomic_DNA"/>
</dbReference>
<keyword evidence="2" id="KW-1185">Reference proteome</keyword>
<proteinExistence type="predicted"/>
<name>A0A2K2EZ66_9CLOT</name>
<comment type="caution">
    <text evidence="1">The sequence shown here is derived from an EMBL/GenBank/DDBJ whole genome shotgun (WGS) entry which is preliminary data.</text>
</comment>
<reference evidence="1 2" key="1">
    <citation type="submission" date="2017-06" db="EMBL/GenBank/DDBJ databases">
        <title>Investigating the central metabolism of Clostridium thermosuccinogenes.</title>
        <authorList>
            <person name="Koendjbiharie J.G."/>
            <person name="van Kranenburg R."/>
        </authorList>
    </citation>
    <scope>NUCLEOTIDE SEQUENCE [LARGE SCALE GENOMIC DNA]</scope>
    <source>
        <strain evidence="1 2">DSM 5806</strain>
    </source>
</reference>
<dbReference type="AlphaFoldDB" id="A0A2K2EZ66"/>
<dbReference type="OrthoDB" id="2087688at2"/>
<sequence>MSEILTHEIKSDLENIYKLTGDLLNMISMKDFSSEKSEIQEMMEMIKFRLADIGGILQKDIFNCDYLLMKMRTLESRRNEVTMINAHMN</sequence>
<organism evidence="1 2">
    <name type="scientific">Clostridium thermosuccinogenes</name>
    <dbReference type="NCBI Taxonomy" id="84032"/>
    <lineage>
        <taxon>Bacteria</taxon>
        <taxon>Bacillati</taxon>
        <taxon>Bacillota</taxon>
        <taxon>Clostridia</taxon>
        <taxon>Eubacteriales</taxon>
        <taxon>Clostridiaceae</taxon>
        <taxon>Clostridium</taxon>
    </lineage>
</organism>
<accession>A0A2K2EZ66</accession>
<dbReference type="Proteomes" id="UP000236151">
    <property type="component" value="Unassembled WGS sequence"/>
</dbReference>
<gene>
    <name evidence="1" type="ORF">CDQ84_04950</name>
</gene>
<dbReference type="RefSeq" id="WP_103080612.1">
    <property type="nucleotide sequence ID" value="NZ_CP021850.1"/>
</dbReference>
<evidence type="ECO:0000313" key="2">
    <source>
        <dbReference type="Proteomes" id="UP000236151"/>
    </source>
</evidence>
<dbReference type="KEGG" id="cthd:CDO33_06965"/>
<protein>
    <submittedName>
        <fullName evidence="1">Uncharacterized protein</fullName>
    </submittedName>
</protein>